<dbReference type="PRINTS" id="PR01100">
    <property type="entry name" value="SHIKIMTKNASE"/>
</dbReference>
<comment type="cofactor">
    <cofactor evidence="11">
        <name>Mg(2+)</name>
        <dbReference type="ChEBI" id="CHEBI:18420"/>
    </cofactor>
    <text evidence="11">Binds 1 Mg(2+) ion per subunit.</text>
</comment>
<feature type="binding site" evidence="11">
    <location>
        <position position="87"/>
    </location>
    <ligand>
        <name>substrate</name>
    </ligand>
</feature>
<proteinExistence type="inferred from homology"/>
<evidence type="ECO:0000256" key="4">
    <source>
        <dbReference type="ARBA" id="ARBA00022605"/>
    </source>
</evidence>
<feature type="binding site" evidence="11">
    <location>
        <position position="142"/>
    </location>
    <ligand>
        <name>substrate</name>
    </ligand>
</feature>
<evidence type="ECO:0000256" key="7">
    <source>
        <dbReference type="ARBA" id="ARBA00022777"/>
    </source>
</evidence>
<dbReference type="InterPro" id="IPR000623">
    <property type="entry name" value="Shikimate_kinase/TSH1"/>
</dbReference>
<dbReference type="Pfam" id="PF01202">
    <property type="entry name" value="SKI"/>
    <property type="match status" value="1"/>
</dbReference>
<dbReference type="UniPathway" id="UPA00053">
    <property type="reaction ID" value="UER00088"/>
</dbReference>
<dbReference type="PANTHER" id="PTHR21087:SF16">
    <property type="entry name" value="SHIKIMATE KINASE 1, CHLOROPLASTIC"/>
    <property type="match status" value="1"/>
</dbReference>
<comment type="subunit">
    <text evidence="11">Monomer.</text>
</comment>
<keyword evidence="7 11" id="KW-0418">Kinase</keyword>
<evidence type="ECO:0000256" key="8">
    <source>
        <dbReference type="ARBA" id="ARBA00022840"/>
    </source>
</evidence>
<reference evidence="12 13" key="1">
    <citation type="submission" date="2019-10" db="EMBL/GenBank/DDBJ databases">
        <title>Whole genome shotgun sequence of Acrocarpospora pleiomorpha NBRC 16267.</title>
        <authorList>
            <person name="Ichikawa N."/>
            <person name="Kimura A."/>
            <person name="Kitahashi Y."/>
            <person name="Komaki H."/>
            <person name="Oguchi A."/>
        </authorList>
    </citation>
    <scope>NUCLEOTIDE SEQUENCE [LARGE SCALE GENOMIC DNA]</scope>
    <source>
        <strain evidence="12 13">NBRC 16267</strain>
    </source>
</reference>
<evidence type="ECO:0000256" key="9">
    <source>
        <dbReference type="ARBA" id="ARBA00023141"/>
    </source>
</evidence>
<dbReference type="Proteomes" id="UP000377595">
    <property type="component" value="Unassembled WGS sequence"/>
</dbReference>
<feature type="binding site" evidence="11">
    <location>
        <position position="159"/>
    </location>
    <ligand>
        <name>ATP</name>
        <dbReference type="ChEBI" id="CHEBI:30616"/>
    </ligand>
</feature>
<evidence type="ECO:0000256" key="5">
    <source>
        <dbReference type="ARBA" id="ARBA00022679"/>
    </source>
</evidence>
<sequence>MIMNSVRRAPVAVLIGPPGSGKSTIGSLLAERLGVPFRDTDTDVEGTAGKPIGDIFVEDGEAHFRELEAAAVRTALDDHDGILSVGGGAILNPATQALLATHTVIYLQVALDQAVKRVGLASARPLLVLNPRSQLRKLMEERRPLYEQLATLTFPTDDRDPEDLTTEIATALTTLHPESPENPE</sequence>
<feature type="binding site" evidence="11">
    <location>
        <position position="41"/>
    </location>
    <ligand>
        <name>substrate</name>
    </ligand>
</feature>
<dbReference type="GO" id="GO:0005829">
    <property type="term" value="C:cytosol"/>
    <property type="evidence" value="ECO:0007669"/>
    <property type="project" value="TreeGrafter"/>
</dbReference>
<organism evidence="12 13">
    <name type="scientific">Acrocarpospora pleiomorpha</name>
    <dbReference type="NCBI Taxonomy" id="90975"/>
    <lineage>
        <taxon>Bacteria</taxon>
        <taxon>Bacillati</taxon>
        <taxon>Actinomycetota</taxon>
        <taxon>Actinomycetes</taxon>
        <taxon>Streptosporangiales</taxon>
        <taxon>Streptosporangiaceae</taxon>
        <taxon>Acrocarpospora</taxon>
    </lineage>
</organism>
<feature type="binding site" evidence="11">
    <location>
        <position position="124"/>
    </location>
    <ligand>
        <name>ATP</name>
        <dbReference type="ChEBI" id="CHEBI:30616"/>
    </ligand>
</feature>
<evidence type="ECO:0000256" key="11">
    <source>
        <dbReference type="HAMAP-Rule" id="MF_00109"/>
    </source>
</evidence>
<dbReference type="GO" id="GO:0005524">
    <property type="term" value="F:ATP binding"/>
    <property type="evidence" value="ECO:0007669"/>
    <property type="project" value="UniProtKB-UniRule"/>
</dbReference>
<dbReference type="Gene3D" id="3.40.50.300">
    <property type="entry name" value="P-loop containing nucleotide triphosphate hydrolases"/>
    <property type="match status" value="1"/>
</dbReference>
<dbReference type="PROSITE" id="PS01128">
    <property type="entry name" value="SHIKIMATE_KINASE"/>
    <property type="match status" value="1"/>
</dbReference>
<accession>A0A5M3XYZ8</accession>
<evidence type="ECO:0000256" key="3">
    <source>
        <dbReference type="ARBA" id="ARBA00012154"/>
    </source>
</evidence>
<dbReference type="HAMAP" id="MF_00109">
    <property type="entry name" value="Shikimate_kinase"/>
    <property type="match status" value="1"/>
</dbReference>
<evidence type="ECO:0000313" key="12">
    <source>
        <dbReference type="EMBL" id="GES26354.1"/>
    </source>
</evidence>
<dbReference type="CDD" id="cd00464">
    <property type="entry name" value="SK"/>
    <property type="match status" value="1"/>
</dbReference>
<comment type="function">
    <text evidence="11">Catalyzes the specific phosphorylation of the 3-hydroxyl group of shikimic acid using ATP as a cosubstrate.</text>
</comment>
<feature type="binding site" evidence="11">
    <location>
        <position position="65"/>
    </location>
    <ligand>
        <name>substrate</name>
    </ligand>
</feature>
<keyword evidence="4 11" id="KW-0028">Amino-acid biosynthesis</keyword>
<dbReference type="GO" id="GO:0000287">
    <property type="term" value="F:magnesium ion binding"/>
    <property type="evidence" value="ECO:0007669"/>
    <property type="project" value="UniProtKB-UniRule"/>
</dbReference>
<comment type="catalytic activity">
    <reaction evidence="10 11">
        <text>shikimate + ATP = 3-phosphoshikimate + ADP + H(+)</text>
        <dbReference type="Rhea" id="RHEA:13121"/>
        <dbReference type="ChEBI" id="CHEBI:15378"/>
        <dbReference type="ChEBI" id="CHEBI:30616"/>
        <dbReference type="ChEBI" id="CHEBI:36208"/>
        <dbReference type="ChEBI" id="CHEBI:145989"/>
        <dbReference type="ChEBI" id="CHEBI:456216"/>
        <dbReference type="EC" id="2.7.1.71"/>
    </reaction>
</comment>
<dbReference type="GO" id="GO:0008652">
    <property type="term" value="P:amino acid biosynthetic process"/>
    <property type="evidence" value="ECO:0007669"/>
    <property type="project" value="UniProtKB-KW"/>
</dbReference>
<dbReference type="EC" id="2.7.1.71" evidence="3 11"/>
<keyword evidence="5 11" id="KW-0808">Transferase</keyword>
<dbReference type="PANTHER" id="PTHR21087">
    <property type="entry name" value="SHIKIMATE KINASE"/>
    <property type="match status" value="1"/>
</dbReference>
<dbReference type="GO" id="GO:0004765">
    <property type="term" value="F:shikimate kinase activity"/>
    <property type="evidence" value="ECO:0007669"/>
    <property type="project" value="UniProtKB-UniRule"/>
</dbReference>
<keyword evidence="11" id="KW-0963">Cytoplasm</keyword>
<keyword evidence="11" id="KW-0460">Magnesium</keyword>
<evidence type="ECO:0000256" key="10">
    <source>
        <dbReference type="ARBA" id="ARBA00048567"/>
    </source>
</evidence>
<evidence type="ECO:0000256" key="2">
    <source>
        <dbReference type="ARBA" id="ARBA00006997"/>
    </source>
</evidence>
<evidence type="ECO:0000313" key="13">
    <source>
        <dbReference type="Proteomes" id="UP000377595"/>
    </source>
</evidence>
<dbReference type="SUPFAM" id="SSF52540">
    <property type="entry name" value="P-loop containing nucleoside triphosphate hydrolases"/>
    <property type="match status" value="1"/>
</dbReference>
<keyword evidence="8 11" id="KW-0067">ATP-binding</keyword>
<keyword evidence="13" id="KW-1185">Reference proteome</keyword>
<protein>
    <recommendedName>
        <fullName evidence="3 11">Shikimate kinase</fullName>
        <shortName evidence="11">SK</shortName>
        <ecNumber evidence="3 11">2.7.1.71</ecNumber>
    </recommendedName>
</protein>
<name>A0A5M3XYZ8_9ACTN</name>
<dbReference type="InterPro" id="IPR027417">
    <property type="entry name" value="P-loop_NTPase"/>
</dbReference>
<dbReference type="GO" id="GO:0009073">
    <property type="term" value="P:aromatic amino acid family biosynthetic process"/>
    <property type="evidence" value="ECO:0007669"/>
    <property type="project" value="UniProtKB-KW"/>
</dbReference>
<evidence type="ECO:0000256" key="1">
    <source>
        <dbReference type="ARBA" id="ARBA00004842"/>
    </source>
</evidence>
<dbReference type="GO" id="GO:0009423">
    <property type="term" value="P:chorismate biosynthetic process"/>
    <property type="evidence" value="ECO:0007669"/>
    <property type="project" value="UniProtKB-UniRule"/>
</dbReference>
<feature type="binding site" evidence="11">
    <location>
        <position position="23"/>
    </location>
    <ligand>
        <name>Mg(2+)</name>
        <dbReference type="ChEBI" id="CHEBI:18420"/>
    </ligand>
</feature>
<dbReference type="InterPro" id="IPR031322">
    <property type="entry name" value="Shikimate/glucono_kinase"/>
</dbReference>
<dbReference type="InterPro" id="IPR023000">
    <property type="entry name" value="Shikimate_kinase_CS"/>
</dbReference>
<comment type="caution">
    <text evidence="12">The sequence shown here is derived from an EMBL/GenBank/DDBJ whole genome shotgun (WGS) entry which is preliminary data.</text>
</comment>
<keyword evidence="11" id="KW-0479">Metal-binding</keyword>
<comment type="pathway">
    <text evidence="1 11">Metabolic intermediate biosynthesis; chorismate biosynthesis; chorismate from D-erythrose 4-phosphate and phosphoenolpyruvate: step 5/7.</text>
</comment>
<gene>
    <name evidence="11 12" type="primary">aroK</name>
    <name evidence="12" type="ORF">Aple_092530</name>
</gene>
<keyword evidence="6 11" id="KW-0547">Nucleotide-binding</keyword>
<dbReference type="EMBL" id="BLAF01000085">
    <property type="protein sequence ID" value="GES26354.1"/>
    <property type="molecule type" value="Genomic_DNA"/>
</dbReference>
<comment type="subcellular location">
    <subcellularLocation>
        <location evidence="11">Cytoplasm</location>
    </subcellularLocation>
</comment>
<dbReference type="AlphaFoldDB" id="A0A5M3XYZ8"/>
<keyword evidence="9 11" id="KW-0057">Aromatic amino acid biosynthesis</keyword>
<comment type="similarity">
    <text evidence="2 11">Belongs to the shikimate kinase family.</text>
</comment>
<feature type="binding site" evidence="11">
    <location>
        <begin position="19"/>
        <end position="24"/>
    </location>
    <ligand>
        <name>ATP</name>
        <dbReference type="ChEBI" id="CHEBI:30616"/>
    </ligand>
</feature>
<evidence type="ECO:0000256" key="6">
    <source>
        <dbReference type="ARBA" id="ARBA00022741"/>
    </source>
</evidence>